<dbReference type="SMART" id="SM00554">
    <property type="entry name" value="FAS1"/>
    <property type="match status" value="1"/>
</dbReference>
<proteinExistence type="predicted"/>
<reference evidence="2 3" key="1">
    <citation type="submission" date="2024-09" db="EMBL/GenBank/DDBJ databases">
        <authorList>
            <person name="Sun Q."/>
            <person name="Mori K."/>
        </authorList>
    </citation>
    <scope>NUCLEOTIDE SEQUENCE [LARGE SCALE GENOMIC DNA]</scope>
    <source>
        <strain evidence="2 3">CECT 8460</strain>
    </source>
</reference>
<name>A0ABV5GHF1_9FLAO</name>
<dbReference type="Proteomes" id="UP001589576">
    <property type="component" value="Unassembled WGS sequence"/>
</dbReference>
<dbReference type="PROSITE" id="PS50213">
    <property type="entry name" value="FAS1"/>
    <property type="match status" value="1"/>
</dbReference>
<dbReference type="InterPro" id="IPR050904">
    <property type="entry name" value="Adhesion/Biosynth-related"/>
</dbReference>
<dbReference type="PANTHER" id="PTHR10900:SF77">
    <property type="entry name" value="FI19380P1"/>
    <property type="match status" value="1"/>
</dbReference>
<dbReference type="EMBL" id="JBHMFB010000044">
    <property type="protein sequence ID" value="MFB9090484.1"/>
    <property type="molecule type" value="Genomic_DNA"/>
</dbReference>
<dbReference type="Gene3D" id="2.30.180.10">
    <property type="entry name" value="FAS1 domain"/>
    <property type="match status" value="1"/>
</dbReference>
<accession>A0ABV5GHF1</accession>
<evidence type="ECO:0000313" key="2">
    <source>
        <dbReference type="EMBL" id="MFB9090484.1"/>
    </source>
</evidence>
<protein>
    <submittedName>
        <fullName evidence="2">Fasciclin domain-containing protein</fullName>
    </submittedName>
</protein>
<keyword evidence="3" id="KW-1185">Reference proteome</keyword>
<evidence type="ECO:0000313" key="3">
    <source>
        <dbReference type="Proteomes" id="UP001589576"/>
    </source>
</evidence>
<dbReference type="PANTHER" id="PTHR10900">
    <property type="entry name" value="PERIOSTIN-RELATED"/>
    <property type="match status" value="1"/>
</dbReference>
<organism evidence="2 3">
    <name type="scientific">Flavobacterium paronense</name>
    <dbReference type="NCBI Taxonomy" id="1392775"/>
    <lineage>
        <taxon>Bacteria</taxon>
        <taxon>Pseudomonadati</taxon>
        <taxon>Bacteroidota</taxon>
        <taxon>Flavobacteriia</taxon>
        <taxon>Flavobacteriales</taxon>
        <taxon>Flavobacteriaceae</taxon>
        <taxon>Flavobacterium</taxon>
    </lineage>
</organism>
<dbReference type="SUPFAM" id="SSF82153">
    <property type="entry name" value="FAS1 domain"/>
    <property type="match status" value="1"/>
</dbReference>
<evidence type="ECO:0000259" key="1">
    <source>
        <dbReference type="PROSITE" id="PS50213"/>
    </source>
</evidence>
<dbReference type="Pfam" id="PF02469">
    <property type="entry name" value="Fasciclin"/>
    <property type="match status" value="1"/>
</dbReference>
<sequence>MKNLLRNFTLVAISFLAFSCADEENKNLPSTSIAKIIAVTPEFSSLKEALDITGLTSTFEEAGDYTVFVPTNDAFDAVLGGLTVEEFDTANPGVLEAVLKYHVLGARVLSTDLTNGQEAATLQGQNITISLVPNIYYPELDPDLGTYEEKSIFINGSRVFARDAKCSNGIIHVIDAVLLPAIAG</sequence>
<dbReference type="InterPro" id="IPR036378">
    <property type="entry name" value="FAS1_dom_sf"/>
</dbReference>
<dbReference type="PROSITE" id="PS51257">
    <property type="entry name" value="PROKAR_LIPOPROTEIN"/>
    <property type="match status" value="1"/>
</dbReference>
<gene>
    <name evidence="2" type="ORF">ACFFUU_12780</name>
</gene>
<comment type="caution">
    <text evidence="2">The sequence shown here is derived from an EMBL/GenBank/DDBJ whole genome shotgun (WGS) entry which is preliminary data.</text>
</comment>
<dbReference type="InterPro" id="IPR000782">
    <property type="entry name" value="FAS1_domain"/>
</dbReference>
<dbReference type="RefSeq" id="WP_290284635.1">
    <property type="nucleotide sequence ID" value="NZ_JAUFQN010000019.1"/>
</dbReference>
<feature type="domain" description="FAS1" evidence="1">
    <location>
        <begin position="30"/>
        <end position="178"/>
    </location>
</feature>